<keyword evidence="4" id="KW-1185">Reference proteome</keyword>
<evidence type="ECO:0000256" key="1">
    <source>
        <dbReference type="ARBA" id="ARBA00023002"/>
    </source>
</evidence>
<dbReference type="eggNOG" id="COG2141">
    <property type="taxonomic scope" value="Bacteria"/>
</dbReference>
<dbReference type="InterPro" id="IPR011251">
    <property type="entry name" value="Luciferase-like_dom"/>
</dbReference>
<dbReference type="GO" id="GO:0016705">
    <property type="term" value="F:oxidoreductase activity, acting on paired donors, with incorporation or reduction of molecular oxygen"/>
    <property type="evidence" value="ECO:0007669"/>
    <property type="project" value="InterPro"/>
</dbReference>
<dbReference type="RefSeq" id="WP_013871720.1">
    <property type="nucleotide sequence ID" value="NC_015656.1"/>
</dbReference>
<dbReference type="InterPro" id="IPR019922">
    <property type="entry name" value="Lucif-like_OxRdatse_MSMEG_4141"/>
</dbReference>
<keyword evidence="1" id="KW-0560">Oxidoreductase</keyword>
<feature type="domain" description="Luciferase-like" evidence="2">
    <location>
        <begin position="15"/>
        <end position="99"/>
    </location>
</feature>
<dbReference type="NCBIfam" id="TIGR03620">
    <property type="entry name" value="F420_MSMEG_4141"/>
    <property type="match status" value="1"/>
</dbReference>
<dbReference type="EMBL" id="CP002801">
    <property type="protein sequence ID" value="AEH07724.1"/>
    <property type="molecule type" value="Genomic_DNA"/>
</dbReference>
<protein>
    <submittedName>
        <fullName evidence="3">Putative F420-dependent oxidoreductase</fullName>
    </submittedName>
</protein>
<dbReference type="STRING" id="656024.FsymDg_0149"/>
<reference evidence="3 4" key="1">
    <citation type="submission" date="2011-05" db="EMBL/GenBank/DDBJ databases">
        <title>Complete sequence of chromosome of Frankia symbiont of Datisca glomerata.</title>
        <authorList>
            <consortium name="US DOE Joint Genome Institute"/>
            <person name="Lucas S."/>
            <person name="Han J."/>
            <person name="Lapidus A."/>
            <person name="Cheng J.-F."/>
            <person name="Goodwin L."/>
            <person name="Pitluck S."/>
            <person name="Peters L."/>
            <person name="Mikhailova N."/>
            <person name="Chertkov O."/>
            <person name="Teshima H."/>
            <person name="Han C."/>
            <person name="Tapia R."/>
            <person name="Land M."/>
            <person name="Hauser L."/>
            <person name="Kyrpides N."/>
            <person name="Ivanova N."/>
            <person name="Pagani I."/>
            <person name="Berry A."/>
            <person name="Pawlowski K."/>
            <person name="Persson T."/>
            <person name="Vanden Heuvel B."/>
            <person name="Benson D."/>
            <person name="Woyke T."/>
        </authorList>
    </citation>
    <scope>NUCLEOTIDE SEQUENCE [LARGE SCALE GENOMIC DNA]</scope>
    <source>
        <strain evidence="4">4085684</strain>
    </source>
</reference>
<accession>F8B1W5</accession>
<dbReference type="Proteomes" id="UP000001549">
    <property type="component" value="Chromosome"/>
</dbReference>
<evidence type="ECO:0000313" key="3">
    <source>
        <dbReference type="EMBL" id="AEH07724.1"/>
    </source>
</evidence>
<name>F8B1W5_9ACTN</name>
<dbReference type="Gene3D" id="3.20.20.30">
    <property type="entry name" value="Luciferase-like domain"/>
    <property type="match status" value="2"/>
</dbReference>
<dbReference type="SUPFAM" id="SSF51679">
    <property type="entry name" value="Bacterial luciferase-like"/>
    <property type="match status" value="1"/>
</dbReference>
<proteinExistence type="predicted"/>
<dbReference type="PANTHER" id="PTHR43244">
    <property type="match status" value="1"/>
</dbReference>
<dbReference type="HOGENOM" id="CLU_079072_0_0_11"/>
<sequence length="275" mass="28850">MVTLGPVGIAASGLSADHPDAEIDIAREAEALGYSTLWLPGGQGNNLPVISRVVRATEHIQVASGILSVDVVPAREVAQAHADLEKSSPGRFVVGLGGAHGARPLQTLNSYLDNLDTEAPVVPAAARVLAALGPAVLALARDRAAGAYPFLVTPEYVEGARATLGANSALAVLLSVVPETDPTAARAAAAEPLRFLGTVPGYRRNFLRQGFTEQQIADVDDRLVDAVTAWGSLDAIVTRVREYHAAGADQVVLRITAGNDPFEVWLRRFAEALLT</sequence>
<gene>
    <name evidence="3" type="ordered locus">FsymDg_0149</name>
</gene>
<dbReference type="InterPro" id="IPR036661">
    <property type="entry name" value="Luciferase-like_sf"/>
</dbReference>
<evidence type="ECO:0000313" key="4">
    <source>
        <dbReference type="Proteomes" id="UP000001549"/>
    </source>
</evidence>
<dbReference type="PANTHER" id="PTHR43244:SF1">
    <property type="entry name" value="5,10-METHYLENETETRAHYDROMETHANOPTERIN REDUCTASE"/>
    <property type="match status" value="1"/>
</dbReference>
<evidence type="ECO:0000259" key="2">
    <source>
        <dbReference type="Pfam" id="PF00296"/>
    </source>
</evidence>
<organism evidence="3 4">
    <name type="scientific">Candidatus Protofrankia datiscae</name>
    <dbReference type="NCBI Taxonomy" id="2716812"/>
    <lineage>
        <taxon>Bacteria</taxon>
        <taxon>Bacillati</taxon>
        <taxon>Actinomycetota</taxon>
        <taxon>Actinomycetes</taxon>
        <taxon>Frankiales</taxon>
        <taxon>Frankiaceae</taxon>
        <taxon>Protofrankia</taxon>
    </lineage>
</organism>
<dbReference type="Pfam" id="PF00296">
    <property type="entry name" value="Bac_luciferase"/>
    <property type="match status" value="1"/>
</dbReference>
<dbReference type="AlphaFoldDB" id="F8B1W5"/>
<dbReference type="InterPro" id="IPR050564">
    <property type="entry name" value="F420-G6PD/mer"/>
</dbReference>
<dbReference type="KEGG" id="fsy:FsymDg_0149"/>